<dbReference type="InterPro" id="IPR006674">
    <property type="entry name" value="HD_domain"/>
</dbReference>
<dbReference type="Pfam" id="PF01966">
    <property type="entry name" value="HD"/>
    <property type="match status" value="1"/>
</dbReference>
<reference evidence="2" key="1">
    <citation type="submission" date="2012-03" db="EMBL/GenBank/DDBJ databases">
        <title>Functional metagenomics reveals considerable lignocellulase gene clusters in the gut microbiome of a wood-feeding higher termite.</title>
        <authorList>
            <person name="Liu N."/>
        </authorList>
    </citation>
    <scope>NUCLEOTIDE SEQUENCE</scope>
</reference>
<organism evidence="2">
    <name type="scientific">uncultured bacterium contig00068</name>
    <dbReference type="NCBI Taxonomy" id="1181549"/>
    <lineage>
        <taxon>Bacteria</taxon>
        <taxon>environmental samples</taxon>
    </lineage>
</organism>
<dbReference type="CDD" id="cd00077">
    <property type="entry name" value="HDc"/>
    <property type="match status" value="2"/>
</dbReference>
<evidence type="ECO:0000259" key="1">
    <source>
        <dbReference type="PROSITE" id="PS51832"/>
    </source>
</evidence>
<dbReference type="AlphaFoldDB" id="A0A806KRK7"/>
<dbReference type="EMBL" id="JQ844246">
    <property type="protein sequence ID" value="AGS53719.1"/>
    <property type="molecule type" value="Genomic_DNA"/>
</dbReference>
<evidence type="ECO:0000313" key="2">
    <source>
        <dbReference type="EMBL" id="AGS53719.1"/>
    </source>
</evidence>
<dbReference type="InterPro" id="IPR037522">
    <property type="entry name" value="HD_GYP_dom"/>
</dbReference>
<dbReference type="Gene3D" id="1.10.3210.10">
    <property type="entry name" value="Hypothetical protein af1432"/>
    <property type="match status" value="2"/>
</dbReference>
<dbReference type="Pfam" id="PF13487">
    <property type="entry name" value="HD_5"/>
    <property type="match status" value="1"/>
</dbReference>
<dbReference type="PROSITE" id="PS51832">
    <property type="entry name" value="HD_GYP"/>
    <property type="match status" value="1"/>
</dbReference>
<dbReference type="PANTHER" id="PTHR43155:SF1">
    <property type="entry name" value="3'3'-CGAMP-SPECIFIC PHOSPHODIESTERASE 1"/>
    <property type="match status" value="1"/>
</dbReference>
<dbReference type="SMART" id="SM00471">
    <property type="entry name" value="HDc"/>
    <property type="match status" value="2"/>
</dbReference>
<dbReference type="GO" id="GO:0016787">
    <property type="term" value="F:hydrolase activity"/>
    <property type="evidence" value="ECO:0007669"/>
    <property type="project" value="UniProtKB-KW"/>
</dbReference>
<dbReference type="PANTHER" id="PTHR43155">
    <property type="entry name" value="CYCLIC DI-GMP PHOSPHODIESTERASE PA4108-RELATED"/>
    <property type="match status" value="1"/>
</dbReference>
<dbReference type="InterPro" id="IPR003607">
    <property type="entry name" value="HD/PDEase_dom"/>
</dbReference>
<accession>A0A806KRK7</accession>
<keyword evidence="2" id="KW-0378">Hydrolase</keyword>
<proteinExistence type="predicted"/>
<protein>
    <submittedName>
        <fullName evidence="2">Metal dependent phosphohydrolase</fullName>
    </submittedName>
</protein>
<dbReference type="SUPFAM" id="SSF109604">
    <property type="entry name" value="HD-domain/PDEase-like"/>
    <property type="match status" value="2"/>
</dbReference>
<name>A0A806KRK7_9BACT</name>
<feature type="domain" description="HD-GYP" evidence="1">
    <location>
        <begin position="210"/>
        <end position="405"/>
    </location>
</feature>
<sequence>MKIAMDILCRVFSKALDVIEEEQIGASEHHGMRVSALCAAIGKRLGYDDDAVSALATCALFHDNALTEFNINERENQMQKQNMVLHCRKGQENVAWLPFKKDISGFILYHHELGNGEGPFRKKADEYPLEAAILAAADSVDVAYHLQTVPVKDLAALRDKISGNAGEFSTRKAVDILLDVLDADMLDSLRDENIFHTLDNCLPDWEIDVTEPSVAGIAGFISRVIDFKSRYTQKHTSQIANRAWIMGEYYGYNHEENSALYLAASLHDIGKITTPLAILEKPGKLEKDEFEIMKNHVRITHDWLSVVPDFELIKNWAANHHEKLDGTGYSFGKNAEEMDFNSRLLACIDIYQAVSELRPYHEERSHADTMPILQGMADKGFVDKKIVKDIDEIMEEYSMKEVPCPYKHNDNN</sequence>